<reference evidence="9" key="1">
    <citation type="submission" date="2018-08" db="EMBL/GenBank/DDBJ databases">
        <authorList>
            <person name="Grouzdev D.S."/>
            <person name="Krutkina M.S."/>
        </authorList>
    </citation>
    <scope>NUCLEOTIDE SEQUENCE [LARGE SCALE GENOMIC DNA]</scope>
    <source>
        <strain evidence="9">4-11</strain>
    </source>
</reference>
<sequence>MSSHFDSTALEQELAKILPPQRYQHSVAVGETCVRLQHQYQEKFDEQELYQCGLMHDIARDWKVSALTQFAEEHHLSLEKEERDFAVLLHAPVGAALLEERGFPKQLCIAVRYHTIGSIHMGRMGLVLYIADYIEPNRMHLDDGDRASLLGEPTLEALCIRILEAESMHLRSKGKEITHSGLALRTLLKEGGRL</sequence>
<dbReference type="PANTHER" id="PTHR35795:SF1">
    <property type="entry name" value="BIS(5'-NUCLEOSYL)-TETRAPHOSPHATASE, SYMMETRICAL"/>
    <property type="match status" value="1"/>
</dbReference>
<dbReference type="NCBIfam" id="TIGR00488">
    <property type="entry name" value="bis(5'-nucleosyl)-tetraphosphatase (symmetrical) YqeK"/>
    <property type="match status" value="1"/>
</dbReference>
<dbReference type="GO" id="GO:0046872">
    <property type="term" value="F:metal ion binding"/>
    <property type="evidence" value="ECO:0007669"/>
    <property type="project" value="UniProtKB-KW"/>
</dbReference>
<evidence type="ECO:0000313" key="9">
    <source>
        <dbReference type="Proteomes" id="UP000264002"/>
    </source>
</evidence>
<evidence type="ECO:0000256" key="1">
    <source>
        <dbReference type="ARBA" id="ARBA00012506"/>
    </source>
</evidence>
<dbReference type="EC" id="3.6.1.41" evidence="1"/>
<name>A0A372MHU9_9SPIR</name>
<evidence type="ECO:0000256" key="4">
    <source>
        <dbReference type="ARBA" id="ARBA00022801"/>
    </source>
</evidence>
<evidence type="ECO:0000256" key="6">
    <source>
        <dbReference type="ARBA" id="ARBA00049417"/>
    </source>
</evidence>
<accession>A0A372MHU9</accession>
<dbReference type="SMART" id="SM00471">
    <property type="entry name" value="HDc"/>
    <property type="match status" value="1"/>
</dbReference>
<dbReference type="InterPro" id="IPR003607">
    <property type="entry name" value="HD/PDEase_dom"/>
</dbReference>
<evidence type="ECO:0000256" key="5">
    <source>
        <dbReference type="ARBA" id="ARBA00023004"/>
    </source>
</evidence>
<organism evidence="8 9">
    <name type="scientific">Sphaerochaeta halotolerans</name>
    <dbReference type="NCBI Taxonomy" id="2293840"/>
    <lineage>
        <taxon>Bacteria</taxon>
        <taxon>Pseudomonadati</taxon>
        <taxon>Spirochaetota</taxon>
        <taxon>Spirochaetia</taxon>
        <taxon>Spirochaetales</taxon>
        <taxon>Sphaerochaetaceae</taxon>
        <taxon>Sphaerochaeta</taxon>
    </lineage>
</organism>
<keyword evidence="9" id="KW-1185">Reference proteome</keyword>
<dbReference type="Gene3D" id="1.10.3210.10">
    <property type="entry name" value="Hypothetical protein af1432"/>
    <property type="match status" value="1"/>
</dbReference>
<keyword evidence="5" id="KW-0408">Iron</keyword>
<dbReference type="InterPro" id="IPR051094">
    <property type="entry name" value="Diverse_Catalytic_Enzymes"/>
</dbReference>
<dbReference type="Proteomes" id="UP000264002">
    <property type="component" value="Unassembled WGS sequence"/>
</dbReference>
<keyword evidence="3" id="KW-0547">Nucleotide-binding</keyword>
<dbReference type="Pfam" id="PF01966">
    <property type="entry name" value="HD"/>
    <property type="match status" value="1"/>
</dbReference>
<evidence type="ECO:0000259" key="7">
    <source>
        <dbReference type="SMART" id="SM00471"/>
    </source>
</evidence>
<proteinExistence type="predicted"/>
<evidence type="ECO:0000256" key="3">
    <source>
        <dbReference type="ARBA" id="ARBA00022741"/>
    </source>
</evidence>
<dbReference type="GO" id="GO:0000166">
    <property type="term" value="F:nucleotide binding"/>
    <property type="evidence" value="ECO:0007669"/>
    <property type="project" value="UniProtKB-KW"/>
</dbReference>
<evidence type="ECO:0000256" key="2">
    <source>
        <dbReference type="ARBA" id="ARBA00022723"/>
    </source>
</evidence>
<dbReference type="InterPro" id="IPR006674">
    <property type="entry name" value="HD_domain"/>
</dbReference>
<dbReference type="RefSeq" id="WP_117329724.1">
    <property type="nucleotide sequence ID" value="NZ_QUWK01000004.1"/>
</dbReference>
<evidence type="ECO:0000313" key="8">
    <source>
        <dbReference type="EMBL" id="RFU95314.1"/>
    </source>
</evidence>
<protein>
    <recommendedName>
        <fullName evidence="1">bis(5'-nucleosyl)-tetraphosphatase (symmetrical)</fullName>
        <ecNumber evidence="1">3.6.1.41</ecNumber>
    </recommendedName>
</protein>
<comment type="catalytic activity">
    <reaction evidence="6">
        <text>P(1),P(4)-bis(5'-adenosyl) tetraphosphate + H2O = 2 ADP + 2 H(+)</text>
        <dbReference type="Rhea" id="RHEA:24252"/>
        <dbReference type="ChEBI" id="CHEBI:15377"/>
        <dbReference type="ChEBI" id="CHEBI:15378"/>
        <dbReference type="ChEBI" id="CHEBI:58141"/>
        <dbReference type="ChEBI" id="CHEBI:456216"/>
        <dbReference type="EC" id="3.6.1.41"/>
    </reaction>
</comment>
<keyword evidence="2" id="KW-0479">Metal-binding</keyword>
<dbReference type="PANTHER" id="PTHR35795">
    <property type="entry name" value="SLR1885 PROTEIN"/>
    <property type="match status" value="1"/>
</dbReference>
<dbReference type="GO" id="GO:0008803">
    <property type="term" value="F:bis(5'-nucleosyl)-tetraphosphatase (symmetrical) activity"/>
    <property type="evidence" value="ECO:0007669"/>
    <property type="project" value="UniProtKB-EC"/>
</dbReference>
<reference evidence="8 9" key="2">
    <citation type="submission" date="2018-09" db="EMBL/GenBank/DDBJ databases">
        <title>Genome of Sphaerochaeta halotolerans strain 4-11.</title>
        <authorList>
            <person name="Nazina T.N."/>
            <person name="Sokolova D.S."/>
        </authorList>
    </citation>
    <scope>NUCLEOTIDE SEQUENCE [LARGE SCALE GENOMIC DNA]</scope>
    <source>
        <strain evidence="8 9">4-11</strain>
    </source>
</reference>
<dbReference type="CDD" id="cd00077">
    <property type="entry name" value="HDc"/>
    <property type="match status" value="1"/>
</dbReference>
<dbReference type="EMBL" id="QUWK01000004">
    <property type="protein sequence ID" value="RFU95314.1"/>
    <property type="molecule type" value="Genomic_DNA"/>
</dbReference>
<feature type="domain" description="HD/PDEase" evidence="7">
    <location>
        <begin position="18"/>
        <end position="146"/>
    </location>
</feature>
<gene>
    <name evidence="8" type="ORF">DYP60_04660</name>
</gene>
<keyword evidence="4" id="KW-0378">Hydrolase</keyword>
<dbReference type="AlphaFoldDB" id="A0A372MHU9"/>
<dbReference type="InterPro" id="IPR005249">
    <property type="entry name" value="YqeK"/>
</dbReference>
<dbReference type="SUPFAM" id="SSF109604">
    <property type="entry name" value="HD-domain/PDEase-like"/>
    <property type="match status" value="1"/>
</dbReference>
<comment type="caution">
    <text evidence="8">The sequence shown here is derived from an EMBL/GenBank/DDBJ whole genome shotgun (WGS) entry which is preliminary data.</text>
</comment>